<protein>
    <recommendedName>
        <fullName evidence="4">Integral membrane protein</fullName>
    </recommendedName>
</protein>
<evidence type="ECO:0000256" key="1">
    <source>
        <dbReference type="SAM" id="Phobius"/>
    </source>
</evidence>
<name>A0ABN2C8P3_9ACTN</name>
<feature type="transmembrane region" description="Helical" evidence="1">
    <location>
        <begin position="49"/>
        <end position="71"/>
    </location>
</feature>
<organism evidence="2 3">
    <name type="scientific">Kribbella sancticallisti</name>
    <dbReference type="NCBI Taxonomy" id="460087"/>
    <lineage>
        <taxon>Bacteria</taxon>
        <taxon>Bacillati</taxon>
        <taxon>Actinomycetota</taxon>
        <taxon>Actinomycetes</taxon>
        <taxon>Propionibacteriales</taxon>
        <taxon>Kribbellaceae</taxon>
        <taxon>Kribbella</taxon>
    </lineage>
</organism>
<dbReference type="RefSeq" id="WP_344208870.1">
    <property type="nucleotide sequence ID" value="NZ_BAAAOS010000005.1"/>
</dbReference>
<keyword evidence="1" id="KW-0472">Membrane</keyword>
<dbReference type="Proteomes" id="UP001500393">
    <property type="component" value="Unassembled WGS sequence"/>
</dbReference>
<feature type="transmembrane region" description="Helical" evidence="1">
    <location>
        <begin position="278"/>
        <end position="299"/>
    </location>
</feature>
<evidence type="ECO:0000313" key="2">
    <source>
        <dbReference type="EMBL" id="GAA1552753.1"/>
    </source>
</evidence>
<comment type="caution">
    <text evidence="2">The sequence shown here is derived from an EMBL/GenBank/DDBJ whole genome shotgun (WGS) entry which is preliminary data.</text>
</comment>
<feature type="transmembrane region" description="Helical" evidence="1">
    <location>
        <begin position="335"/>
        <end position="353"/>
    </location>
</feature>
<evidence type="ECO:0008006" key="4">
    <source>
        <dbReference type="Google" id="ProtNLM"/>
    </source>
</evidence>
<feature type="transmembrane region" description="Helical" evidence="1">
    <location>
        <begin position="252"/>
        <end position="271"/>
    </location>
</feature>
<proteinExistence type="predicted"/>
<keyword evidence="1" id="KW-1133">Transmembrane helix</keyword>
<keyword evidence="3" id="KW-1185">Reference proteome</keyword>
<feature type="transmembrane region" description="Helical" evidence="1">
    <location>
        <begin position="387"/>
        <end position="409"/>
    </location>
</feature>
<reference evidence="2 3" key="1">
    <citation type="journal article" date="2019" name="Int. J. Syst. Evol. Microbiol.">
        <title>The Global Catalogue of Microorganisms (GCM) 10K type strain sequencing project: providing services to taxonomists for standard genome sequencing and annotation.</title>
        <authorList>
            <consortium name="The Broad Institute Genomics Platform"/>
            <consortium name="The Broad Institute Genome Sequencing Center for Infectious Disease"/>
            <person name="Wu L."/>
            <person name="Ma J."/>
        </authorList>
    </citation>
    <scope>NUCLEOTIDE SEQUENCE [LARGE SCALE GENOMIC DNA]</scope>
    <source>
        <strain evidence="2 3">JCM 14969</strain>
    </source>
</reference>
<keyword evidence="1" id="KW-0812">Transmembrane</keyword>
<feature type="transmembrane region" description="Helical" evidence="1">
    <location>
        <begin position="416"/>
        <end position="435"/>
    </location>
</feature>
<sequence length="445" mass="47109">MSDVVRNEPSGGLAADERAELARLRAEVASYRRDHDRDQRGGRGRWRSVVAVLLIVIGCLLMPVSVVGVWARNQITDTERYVANVAPLASDPDVQNALTDRITAEVFRYVDVAAITNQAVDVLAVRGLPPVAANQLRGLSGVIAAGVRGFVRDKVGEVVASNQFRDAWVTANRVAHAQLIKALSGEGGAAVSVSEGRVSVDLGAFVAAAKQRLVEAGFTAAERIPAVNPQFELFASRDLARAQTGYRLVERLGTALPFVAIGLIVLGVYVARNHRRALVGAGLGVAAAMLLLGAGITVGRTIYLERIPEDVLSTTTAATVFDTLVRFIRDGLRTVLVVGLVVAAAAFVSGHSVTAVRTRHGFTTGIGWLRRTGEAAGLRTGPVGSWAHANLTVLRIVVVGLAAVVFVFWDRPTGKTVLLLAVFVVVALAVLEFLARPPHAGEPAV</sequence>
<accession>A0ABN2C8P3</accession>
<evidence type="ECO:0000313" key="3">
    <source>
        <dbReference type="Proteomes" id="UP001500393"/>
    </source>
</evidence>
<dbReference type="EMBL" id="BAAAOS010000005">
    <property type="protein sequence ID" value="GAA1552753.1"/>
    <property type="molecule type" value="Genomic_DNA"/>
</dbReference>
<gene>
    <name evidence="2" type="ORF">GCM10009789_02910</name>
</gene>